<evidence type="ECO:0000256" key="3">
    <source>
        <dbReference type="SAM" id="Phobius"/>
    </source>
</evidence>
<keyword evidence="3" id="KW-0472">Membrane</keyword>
<keyword evidence="2" id="KW-0053">Apoptosis</keyword>
<feature type="transmembrane region" description="Helical" evidence="3">
    <location>
        <begin position="137"/>
        <end position="158"/>
    </location>
</feature>
<feature type="domain" description="Bcl-2 Bcl-2 homology region 1-3" evidence="4">
    <location>
        <begin position="43"/>
        <end position="127"/>
    </location>
</feature>
<dbReference type="Proteomes" id="UP001497525">
    <property type="component" value="Unassembled WGS sequence"/>
</dbReference>
<evidence type="ECO:0000259" key="4">
    <source>
        <dbReference type="Pfam" id="PF00452"/>
    </source>
</evidence>
<keyword evidence="3" id="KW-0812">Transmembrane</keyword>
<dbReference type="PROSITE" id="PS50062">
    <property type="entry name" value="BCL2_FAMILY"/>
    <property type="match status" value="1"/>
</dbReference>
<gene>
    <name evidence="5" type="ORF">CDAUBV1_LOCUS597</name>
</gene>
<dbReference type="EMBL" id="CAXLJL010000002">
    <property type="protein sequence ID" value="CAL5129552.1"/>
    <property type="molecule type" value="Genomic_DNA"/>
</dbReference>
<dbReference type="GO" id="GO:0042981">
    <property type="term" value="P:regulation of apoptotic process"/>
    <property type="evidence" value="ECO:0007669"/>
    <property type="project" value="InterPro"/>
</dbReference>
<protein>
    <recommendedName>
        <fullName evidence="4">Bcl-2 Bcl-2 homology region 1-3 domain-containing protein</fullName>
    </recommendedName>
</protein>
<comment type="caution">
    <text evidence="5">The sequence shown here is derived from an EMBL/GenBank/DDBJ whole genome shotgun (WGS) entry which is preliminary data.</text>
</comment>
<proteinExistence type="inferred from homology"/>
<sequence>MHRKTQGVIYESIARILEEHDINIEKIPVSDEIKRIANELVDLSKNSRHLYKELIVCESNTNKDMEDAAHRLFGDGINWEKIALFLHFAASCYMAYTRGDIVMFVRTVASYFERFHIQEWVENQGGWEALLKANSTAIALGALGAVCLGALIIGGVMYNRRRRK</sequence>
<dbReference type="InterPro" id="IPR036834">
    <property type="entry name" value="Bcl-2-like_sf"/>
</dbReference>
<dbReference type="AlphaFoldDB" id="A0AAV2SWL3"/>
<comment type="similarity">
    <text evidence="1">Belongs to the Bcl-2 family.</text>
</comment>
<evidence type="ECO:0000256" key="2">
    <source>
        <dbReference type="ARBA" id="ARBA00022703"/>
    </source>
</evidence>
<evidence type="ECO:0000256" key="1">
    <source>
        <dbReference type="ARBA" id="ARBA00009458"/>
    </source>
</evidence>
<dbReference type="InterPro" id="IPR002475">
    <property type="entry name" value="Bcl2-like"/>
</dbReference>
<dbReference type="Pfam" id="PF00452">
    <property type="entry name" value="Bcl-2"/>
    <property type="match status" value="1"/>
</dbReference>
<dbReference type="InterPro" id="IPR046371">
    <property type="entry name" value="Bcl-2_BH1-3"/>
</dbReference>
<dbReference type="GO" id="GO:0006915">
    <property type="term" value="P:apoptotic process"/>
    <property type="evidence" value="ECO:0007669"/>
    <property type="project" value="UniProtKB-KW"/>
</dbReference>
<dbReference type="SUPFAM" id="SSF56854">
    <property type="entry name" value="Bcl-2 inhibitors of programmed cell death"/>
    <property type="match status" value="1"/>
</dbReference>
<dbReference type="Gene3D" id="1.10.437.10">
    <property type="entry name" value="Blc2-like"/>
    <property type="match status" value="1"/>
</dbReference>
<reference evidence="5" key="1">
    <citation type="submission" date="2024-06" db="EMBL/GenBank/DDBJ databases">
        <authorList>
            <person name="Liu X."/>
            <person name="Lenzi L."/>
            <person name="Haldenby T S."/>
            <person name="Uol C."/>
        </authorList>
    </citation>
    <scope>NUCLEOTIDE SEQUENCE</scope>
</reference>
<evidence type="ECO:0000313" key="6">
    <source>
        <dbReference type="Proteomes" id="UP001497525"/>
    </source>
</evidence>
<name>A0AAV2SWL3_CALDB</name>
<organism evidence="5 6">
    <name type="scientific">Calicophoron daubneyi</name>
    <name type="common">Rumen fluke</name>
    <name type="synonym">Paramphistomum daubneyi</name>
    <dbReference type="NCBI Taxonomy" id="300641"/>
    <lineage>
        <taxon>Eukaryota</taxon>
        <taxon>Metazoa</taxon>
        <taxon>Spiralia</taxon>
        <taxon>Lophotrochozoa</taxon>
        <taxon>Platyhelminthes</taxon>
        <taxon>Trematoda</taxon>
        <taxon>Digenea</taxon>
        <taxon>Plagiorchiida</taxon>
        <taxon>Pronocephalata</taxon>
        <taxon>Paramphistomoidea</taxon>
        <taxon>Paramphistomidae</taxon>
        <taxon>Calicophoron</taxon>
    </lineage>
</organism>
<evidence type="ECO:0000313" key="5">
    <source>
        <dbReference type="EMBL" id="CAL5129552.1"/>
    </source>
</evidence>
<accession>A0AAV2SWL3</accession>
<keyword evidence="3" id="KW-1133">Transmembrane helix</keyword>